<sequence>MIGAILLALHLLAAVLWVGGMAFALLVLRPSLFMLDPLQRLSLHKEVFRRFFRLVWHVMPIQLATGYAMIFLSPGGFAALPWAINAMQTLGLIMAALFLVIFFGPWAALRRDGEAQAVARIRRLIAVNLGLGLVTVAIAAFS</sequence>
<evidence type="ECO:0000256" key="1">
    <source>
        <dbReference type="SAM" id="Phobius"/>
    </source>
</evidence>
<feature type="transmembrane region" description="Helical" evidence="1">
    <location>
        <begin position="6"/>
        <end position="30"/>
    </location>
</feature>
<dbReference type="InterPro" id="IPR008457">
    <property type="entry name" value="Cu-R_CopD_dom"/>
</dbReference>
<reference evidence="3" key="1">
    <citation type="journal article" date="2020" name="mSystems">
        <title>Genome- and Community-Level Interaction Insights into Carbon Utilization and Element Cycling Functions of Hydrothermarchaeota in Hydrothermal Sediment.</title>
        <authorList>
            <person name="Zhou Z."/>
            <person name="Liu Y."/>
            <person name="Xu W."/>
            <person name="Pan J."/>
            <person name="Luo Z.H."/>
            <person name="Li M."/>
        </authorList>
    </citation>
    <scope>NUCLEOTIDE SEQUENCE</scope>
    <source>
        <strain evidence="3">SpSt-997</strain>
    </source>
</reference>
<feature type="domain" description="Copper resistance protein D" evidence="2">
    <location>
        <begin position="46"/>
        <end position="141"/>
    </location>
</feature>
<dbReference type="AlphaFoldDB" id="A0A8J4M5D0"/>
<keyword evidence="1" id="KW-1133">Transmembrane helix</keyword>
<gene>
    <name evidence="3" type="ORF">ENY07_03085</name>
</gene>
<protein>
    <recommendedName>
        <fullName evidence="2">Copper resistance protein D domain-containing protein</fullName>
    </recommendedName>
</protein>
<keyword evidence="1" id="KW-0472">Membrane</keyword>
<dbReference type="Pfam" id="PF05425">
    <property type="entry name" value="CopD"/>
    <property type="match status" value="1"/>
</dbReference>
<dbReference type="EMBL" id="DTQM01000060">
    <property type="protein sequence ID" value="HGC42194.1"/>
    <property type="molecule type" value="Genomic_DNA"/>
</dbReference>
<keyword evidence="1" id="KW-0812">Transmembrane</keyword>
<comment type="caution">
    <text evidence="3">The sequence shown here is derived from an EMBL/GenBank/DDBJ whole genome shotgun (WGS) entry which is preliminary data.</text>
</comment>
<feature type="transmembrane region" description="Helical" evidence="1">
    <location>
        <begin position="121"/>
        <end position="141"/>
    </location>
</feature>
<organism evidence="3">
    <name type="scientific">Acidicaldus sp</name>
    <dbReference type="NCBI Taxonomy" id="1872105"/>
    <lineage>
        <taxon>Bacteria</taxon>
        <taxon>Pseudomonadati</taxon>
        <taxon>Pseudomonadota</taxon>
        <taxon>Alphaproteobacteria</taxon>
        <taxon>Acetobacterales</taxon>
        <taxon>Acetobacteraceae</taxon>
        <taxon>Acidicaldus</taxon>
    </lineage>
</organism>
<dbReference type="GO" id="GO:0016020">
    <property type="term" value="C:membrane"/>
    <property type="evidence" value="ECO:0007669"/>
    <property type="project" value="InterPro"/>
</dbReference>
<accession>A0A8J4M5D0</accession>
<evidence type="ECO:0000313" key="3">
    <source>
        <dbReference type="EMBL" id="HGC42194.1"/>
    </source>
</evidence>
<proteinExistence type="predicted"/>
<feature type="transmembrane region" description="Helical" evidence="1">
    <location>
        <begin position="90"/>
        <end position="109"/>
    </location>
</feature>
<name>A0A8J4M5D0_9PROT</name>
<evidence type="ECO:0000259" key="2">
    <source>
        <dbReference type="Pfam" id="PF05425"/>
    </source>
</evidence>